<keyword evidence="2" id="KW-1185">Reference proteome</keyword>
<dbReference type="AlphaFoldDB" id="A0A8J2WHW7"/>
<dbReference type="Proteomes" id="UP000789390">
    <property type="component" value="Unassembled WGS sequence"/>
</dbReference>
<proteinExistence type="predicted"/>
<name>A0A8J2WHW7_9CRUS</name>
<protein>
    <submittedName>
        <fullName evidence="1">Uncharacterized protein</fullName>
    </submittedName>
</protein>
<evidence type="ECO:0000313" key="1">
    <source>
        <dbReference type="EMBL" id="CAH0102170.1"/>
    </source>
</evidence>
<reference evidence="1" key="1">
    <citation type="submission" date="2021-11" db="EMBL/GenBank/DDBJ databases">
        <authorList>
            <person name="Schell T."/>
        </authorList>
    </citation>
    <scope>NUCLEOTIDE SEQUENCE</scope>
    <source>
        <strain evidence="1">M5</strain>
    </source>
</reference>
<gene>
    <name evidence="1" type="ORF">DGAL_LOCUS4560</name>
</gene>
<comment type="caution">
    <text evidence="1">The sequence shown here is derived from an EMBL/GenBank/DDBJ whole genome shotgun (WGS) entry which is preliminary data.</text>
</comment>
<sequence>MPATTQQLLTIIILKGDGIPSREYTYELSWSFQNISEWKQQQGFHRKYSKEIQFCVKKLNEDRRADVISDYWASPETVWVSLDGGKFEIDGSKKTITRIILKKEECERFLIDEMSIYQLLDLIIWADLHSAEKVKEAALNCARKNSAILFRCYNYEYEKLMRPFLKATRRRMTI</sequence>
<evidence type="ECO:0000313" key="2">
    <source>
        <dbReference type="Proteomes" id="UP000789390"/>
    </source>
</evidence>
<organism evidence="1 2">
    <name type="scientific">Daphnia galeata</name>
    <dbReference type="NCBI Taxonomy" id="27404"/>
    <lineage>
        <taxon>Eukaryota</taxon>
        <taxon>Metazoa</taxon>
        <taxon>Ecdysozoa</taxon>
        <taxon>Arthropoda</taxon>
        <taxon>Crustacea</taxon>
        <taxon>Branchiopoda</taxon>
        <taxon>Diplostraca</taxon>
        <taxon>Cladocera</taxon>
        <taxon>Anomopoda</taxon>
        <taxon>Daphniidae</taxon>
        <taxon>Daphnia</taxon>
    </lineage>
</organism>
<accession>A0A8J2WHW7</accession>
<dbReference type="EMBL" id="CAKKLH010000075">
    <property type="protein sequence ID" value="CAH0102170.1"/>
    <property type="molecule type" value="Genomic_DNA"/>
</dbReference>